<sequence length="134" mass="15146">MCSINSVEVVKVSQIKEFVEQIGERFEQQYFTVIERQMSKTSANSMQYFASRLAAKTAVLKILDLEENWHFLWHDIEIQQLSRGEPTIVLSARGQEIAAKLGIDRWLLSISHTSCYAAASAIAISGFEADSNFQ</sequence>
<keyword evidence="1 5" id="KW-0808">Transferase</keyword>
<evidence type="ECO:0000313" key="5">
    <source>
        <dbReference type="EMBL" id="MBW4660763.1"/>
    </source>
</evidence>
<feature type="domain" description="4'-phosphopantetheinyl transferase" evidence="4">
    <location>
        <begin position="8"/>
        <end position="103"/>
    </location>
</feature>
<dbReference type="AlphaFoldDB" id="A0A951QDJ9"/>
<protein>
    <submittedName>
        <fullName evidence="5">4'-phosphopantetheinyl transferase superfamily protein</fullName>
    </submittedName>
</protein>
<dbReference type="InterPro" id="IPR008278">
    <property type="entry name" value="4-PPantetheinyl_Trfase_dom"/>
</dbReference>
<evidence type="ECO:0000313" key="6">
    <source>
        <dbReference type="Proteomes" id="UP000757435"/>
    </source>
</evidence>
<evidence type="ECO:0000259" key="4">
    <source>
        <dbReference type="Pfam" id="PF01648"/>
    </source>
</evidence>
<dbReference type="GO" id="GO:0006633">
    <property type="term" value="P:fatty acid biosynthetic process"/>
    <property type="evidence" value="ECO:0007669"/>
    <property type="project" value="InterPro"/>
</dbReference>
<proteinExistence type="predicted"/>
<dbReference type="GO" id="GO:0000287">
    <property type="term" value="F:magnesium ion binding"/>
    <property type="evidence" value="ECO:0007669"/>
    <property type="project" value="InterPro"/>
</dbReference>
<keyword evidence="3" id="KW-0460">Magnesium</keyword>
<dbReference type="EMBL" id="JAHHHD010000025">
    <property type="protein sequence ID" value="MBW4660763.1"/>
    <property type="molecule type" value="Genomic_DNA"/>
</dbReference>
<reference evidence="5" key="1">
    <citation type="submission" date="2021-05" db="EMBL/GenBank/DDBJ databases">
        <authorList>
            <person name="Pietrasiak N."/>
            <person name="Ward R."/>
            <person name="Stajich J.E."/>
            <person name="Kurbessoian T."/>
        </authorList>
    </citation>
    <scope>NUCLEOTIDE SEQUENCE</scope>
    <source>
        <strain evidence="5">UHER 2000/2452</strain>
    </source>
</reference>
<keyword evidence="2" id="KW-0479">Metal-binding</keyword>
<evidence type="ECO:0000256" key="1">
    <source>
        <dbReference type="ARBA" id="ARBA00022679"/>
    </source>
</evidence>
<dbReference type="InterPro" id="IPR037143">
    <property type="entry name" value="4-PPantetheinyl_Trfase_dom_sf"/>
</dbReference>
<accession>A0A951QDJ9</accession>
<dbReference type="SUPFAM" id="SSF56214">
    <property type="entry name" value="4'-phosphopantetheinyl transferase"/>
    <property type="match status" value="1"/>
</dbReference>
<comment type="caution">
    <text evidence="5">The sequence shown here is derived from an EMBL/GenBank/DDBJ whole genome shotgun (WGS) entry which is preliminary data.</text>
</comment>
<dbReference type="InterPro" id="IPR004568">
    <property type="entry name" value="Ppantetheine-prot_Trfase_dom"/>
</dbReference>
<organism evidence="5 6">
    <name type="scientific">Drouetiella hepatica Uher 2000/2452</name>
    <dbReference type="NCBI Taxonomy" id="904376"/>
    <lineage>
        <taxon>Bacteria</taxon>
        <taxon>Bacillati</taxon>
        <taxon>Cyanobacteriota</taxon>
        <taxon>Cyanophyceae</taxon>
        <taxon>Oculatellales</taxon>
        <taxon>Oculatellaceae</taxon>
        <taxon>Drouetiella</taxon>
    </lineage>
</organism>
<dbReference type="Gene3D" id="3.90.470.20">
    <property type="entry name" value="4'-phosphopantetheinyl transferase domain"/>
    <property type="match status" value="1"/>
</dbReference>
<evidence type="ECO:0000256" key="2">
    <source>
        <dbReference type="ARBA" id="ARBA00022723"/>
    </source>
</evidence>
<dbReference type="GO" id="GO:0008897">
    <property type="term" value="F:holo-[acyl-carrier-protein] synthase activity"/>
    <property type="evidence" value="ECO:0007669"/>
    <property type="project" value="InterPro"/>
</dbReference>
<dbReference type="Pfam" id="PF01648">
    <property type="entry name" value="ACPS"/>
    <property type="match status" value="1"/>
</dbReference>
<dbReference type="NCBIfam" id="TIGR00556">
    <property type="entry name" value="pantethn_trn"/>
    <property type="match status" value="1"/>
</dbReference>
<gene>
    <name evidence="5" type="ORF">KME15_18980</name>
</gene>
<dbReference type="Proteomes" id="UP000757435">
    <property type="component" value="Unassembled WGS sequence"/>
</dbReference>
<name>A0A951QDJ9_9CYAN</name>
<reference evidence="5" key="2">
    <citation type="journal article" date="2022" name="Microbiol. Resour. Announc.">
        <title>Metagenome Sequencing to Explore Phylogenomics of Terrestrial Cyanobacteria.</title>
        <authorList>
            <person name="Ward R.D."/>
            <person name="Stajich J.E."/>
            <person name="Johansen J.R."/>
            <person name="Huntemann M."/>
            <person name="Clum A."/>
            <person name="Foster B."/>
            <person name="Foster B."/>
            <person name="Roux S."/>
            <person name="Palaniappan K."/>
            <person name="Varghese N."/>
            <person name="Mukherjee S."/>
            <person name="Reddy T.B.K."/>
            <person name="Daum C."/>
            <person name="Copeland A."/>
            <person name="Chen I.A."/>
            <person name="Ivanova N.N."/>
            <person name="Kyrpides N.C."/>
            <person name="Shapiro N."/>
            <person name="Eloe-Fadrosh E.A."/>
            <person name="Pietrasiak N."/>
        </authorList>
    </citation>
    <scope>NUCLEOTIDE SEQUENCE</scope>
    <source>
        <strain evidence="5">UHER 2000/2452</strain>
    </source>
</reference>
<evidence type="ECO:0000256" key="3">
    <source>
        <dbReference type="ARBA" id="ARBA00022842"/>
    </source>
</evidence>